<keyword evidence="3" id="KW-1185">Reference proteome</keyword>
<accession>A0A6I3LPY3</accession>
<proteinExistence type="predicted"/>
<name>A0A6I3LPY3_9FLAO</name>
<reference evidence="2 3" key="1">
    <citation type="submission" date="2019-11" db="EMBL/GenBank/DDBJ databases">
        <title>Genome of Strain BIT-d1.</title>
        <authorList>
            <person name="Yang Y."/>
        </authorList>
    </citation>
    <scope>NUCLEOTIDE SEQUENCE [LARGE SCALE GENOMIC DNA]</scope>
    <source>
        <strain evidence="2 3">BIT-d1</strain>
    </source>
</reference>
<evidence type="ECO:0000256" key="1">
    <source>
        <dbReference type="SAM" id="Phobius"/>
    </source>
</evidence>
<feature type="transmembrane region" description="Helical" evidence="1">
    <location>
        <begin position="81"/>
        <end position="99"/>
    </location>
</feature>
<dbReference type="AlphaFoldDB" id="A0A6I3LPY3"/>
<evidence type="ECO:0000313" key="3">
    <source>
        <dbReference type="Proteomes" id="UP000438760"/>
    </source>
</evidence>
<keyword evidence="1" id="KW-0812">Transmembrane</keyword>
<dbReference type="Proteomes" id="UP000438760">
    <property type="component" value="Unassembled WGS sequence"/>
</dbReference>
<dbReference type="RefSeq" id="WP_155092061.1">
    <property type="nucleotide sequence ID" value="NZ_CP102754.1"/>
</dbReference>
<evidence type="ECO:0000313" key="2">
    <source>
        <dbReference type="EMBL" id="MTG98025.1"/>
    </source>
</evidence>
<protein>
    <submittedName>
        <fullName evidence="2">Uncharacterized protein</fullName>
    </submittedName>
</protein>
<dbReference type="EMBL" id="WMJX01000012">
    <property type="protein sequence ID" value="MTG98025.1"/>
    <property type="molecule type" value="Genomic_DNA"/>
</dbReference>
<organism evidence="2 3">
    <name type="scientific">Myroides albus</name>
    <dbReference type="NCBI Taxonomy" id="2562892"/>
    <lineage>
        <taxon>Bacteria</taxon>
        <taxon>Pseudomonadati</taxon>
        <taxon>Bacteroidota</taxon>
        <taxon>Flavobacteriia</taxon>
        <taxon>Flavobacteriales</taxon>
        <taxon>Flavobacteriaceae</taxon>
        <taxon>Myroides</taxon>
    </lineage>
</organism>
<dbReference type="OrthoDB" id="713022at2"/>
<keyword evidence="1" id="KW-1133">Transmembrane helix</keyword>
<sequence length="263" mass="30062">MGWFTKRSKSWEVKNTVLLLGVVGSVSFISFGVLTPIAIAIFGNIVNVNRWFWKSCMIALVYLLFLILALFFLVADVSSTYVLAVNFLSFYIYVVYMSLDLGEYLQRLDLQNYITLEKNKDYNYDAVISQFNQVQEDISPKDRFIAKLTFWRDQISNAKVVENVSELIRLTEIIIAKDESRADLFFVRHGSTIENVLQQYVELDQTYIANASVISTKENLEHVIAQSKVVFENELSNMIETEALQVDGEASVYISVLKGRGIL</sequence>
<comment type="caution">
    <text evidence="2">The sequence shown here is derived from an EMBL/GenBank/DDBJ whole genome shotgun (WGS) entry which is preliminary data.</text>
</comment>
<feature type="transmembrane region" description="Helical" evidence="1">
    <location>
        <begin position="20"/>
        <end position="43"/>
    </location>
</feature>
<feature type="transmembrane region" description="Helical" evidence="1">
    <location>
        <begin position="55"/>
        <end position="75"/>
    </location>
</feature>
<gene>
    <name evidence="2" type="ORF">GJV76_07750</name>
</gene>
<keyword evidence="1" id="KW-0472">Membrane</keyword>